<dbReference type="CDD" id="cd21132">
    <property type="entry name" value="EVE-like"/>
    <property type="match status" value="1"/>
</dbReference>
<organism evidence="3 4">
    <name type="scientific">Reyranella soli</name>
    <dbReference type="NCBI Taxonomy" id="1230389"/>
    <lineage>
        <taxon>Bacteria</taxon>
        <taxon>Pseudomonadati</taxon>
        <taxon>Pseudomonadota</taxon>
        <taxon>Alphaproteobacteria</taxon>
        <taxon>Hyphomicrobiales</taxon>
        <taxon>Reyranellaceae</taxon>
        <taxon>Reyranella</taxon>
    </lineage>
</organism>
<name>A0A512NLV5_9HYPH</name>
<dbReference type="Proteomes" id="UP000321058">
    <property type="component" value="Unassembled WGS sequence"/>
</dbReference>
<comment type="similarity">
    <text evidence="1">Belongs to the UPF0310 family.</text>
</comment>
<evidence type="ECO:0000313" key="4">
    <source>
        <dbReference type="Proteomes" id="UP000321058"/>
    </source>
</evidence>
<evidence type="ECO:0000313" key="3">
    <source>
        <dbReference type="EMBL" id="GEP59933.1"/>
    </source>
</evidence>
<reference evidence="3 4" key="1">
    <citation type="submission" date="2019-07" db="EMBL/GenBank/DDBJ databases">
        <title>Whole genome shotgun sequence of Reyranella soli NBRC 108950.</title>
        <authorList>
            <person name="Hosoyama A."/>
            <person name="Uohara A."/>
            <person name="Ohji S."/>
            <person name="Ichikawa N."/>
        </authorList>
    </citation>
    <scope>NUCLEOTIDE SEQUENCE [LARGE SCALE GENOMIC DNA]</scope>
    <source>
        <strain evidence="3 4">NBRC 108950</strain>
    </source>
</reference>
<dbReference type="NCBIfam" id="NF002616">
    <property type="entry name" value="PRK02268.1-2"/>
    <property type="match status" value="1"/>
</dbReference>
<accession>A0A512NLV5</accession>
<protein>
    <recommendedName>
        <fullName evidence="1">UPF0310 protein RSO01_70990</fullName>
    </recommendedName>
</protein>
<evidence type="ECO:0000256" key="1">
    <source>
        <dbReference type="HAMAP-Rule" id="MF_00771"/>
    </source>
</evidence>
<proteinExistence type="inferred from homology"/>
<dbReference type="Gene3D" id="3.10.590.10">
    <property type="entry name" value="ph1033 like domains"/>
    <property type="match status" value="1"/>
</dbReference>
<dbReference type="InterPro" id="IPR022996">
    <property type="entry name" value="UPF0310"/>
</dbReference>
<dbReference type="AlphaFoldDB" id="A0A512NLV5"/>
<keyword evidence="4" id="KW-1185">Reference proteome</keyword>
<evidence type="ECO:0000259" key="2">
    <source>
        <dbReference type="Pfam" id="PF01878"/>
    </source>
</evidence>
<sequence length="154" mass="17291">MSRNWLAVASAEHVEIGRNGGFMQVNHGKATPLRRIQPGDRIVYYSPNRTYTPSHAQRGKDRLQAFTAIGTVKQGKPYQADMGFGFKPFRREVAWHEAESMSLLALQAQLAFTQEKNWGYRLRQGLIEISDADMTLIAEAMFTAAVAEPHRLAA</sequence>
<comment type="caution">
    <text evidence="3">The sequence shown here is derived from an EMBL/GenBank/DDBJ whole genome shotgun (WGS) entry which is preliminary data.</text>
</comment>
<dbReference type="EMBL" id="BKAJ01000144">
    <property type="protein sequence ID" value="GEP59933.1"/>
    <property type="molecule type" value="Genomic_DNA"/>
</dbReference>
<dbReference type="SUPFAM" id="SSF88697">
    <property type="entry name" value="PUA domain-like"/>
    <property type="match status" value="1"/>
</dbReference>
<dbReference type="RefSeq" id="WP_147155303.1">
    <property type="nucleotide sequence ID" value="NZ_BKAJ01000144.1"/>
</dbReference>
<dbReference type="HAMAP" id="MF_00771">
    <property type="entry name" value="UPF0310"/>
    <property type="match status" value="1"/>
</dbReference>
<gene>
    <name evidence="3" type="ORF">RSO01_70990</name>
</gene>
<feature type="domain" description="EVE" evidence="2">
    <location>
        <begin position="4"/>
        <end position="139"/>
    </location>
</feature>
<dbReference type="InterPro" id="IPR015947">
    <property type="entry name" value="PUA-like_sf"/>
</dbReference>
<dbReference type="InterPro" id="IPR002740">
    <property type="entry name" value="EVE_domain"/>
</dbReference>
<dbReference type="Pfam" id="PF01878">
    <property type="entry name" value="EVE"/>
    <property type="match status" value="1"/>
</dbReference>
<dbReference type="OrthoDB" id="9793567at2"/>